<dbReference type="KEGG" id="bann:JFN94_06600"/>
<dbReference type="EMBL" id="CP066769">
    <property type="protein sequence ID" value="QQK03826.1"/>
    <property type="molecule type" value="Genomic_DNA"/>
</dbReference>
<evidence type="ECO:0000313" key="2">
    <source>
        <dbReference type="Proteomes" id="UP000596205"/>
    </source>
</evidence>
<gene>
    <name evidence="1" type="ORF">JFN94_06600</name>
</gene>
<evidence type="ECO:0000313" key="1">
    <source>
        <dbReference type="EMBL" id="QQK03826.1"/>
    </source>
</evidence>
<dbReference type="Proteomes" id="UP000596205">
    <property type="component" value="Chromosome 1"/>
</dbReference>
<reference evidence="1 2" key="1">
    <citation type="submission" date="2020-12" db="EMBL/GenBank/DDBJ databases">
        <title>Complete genome sequence of Burkholderia anthina BJQ0011.</title>
        <authorList>
            <person name="Xu Y."/>
        </authorList>
    </citation>
    <scope>NUCLEOTIDE SEQUENCE [LARGE SCALE GENOMIC DNA]</scope>
    <source>
        <strain evidence="1 2">BJQ0011</strain>
    </source>
</reference>
<proteinExistence type="predicted"/>
<name>A0A7T7AIF5_9BURK</name>
<protein>
    <submittedName>
        <fullName evidence="1">Uncharacterized protein</fullName>
    </submittedName>
</protein>
<sequence>MTAPSLKVIEWPNVSLQDIPAKLRQMAERIEDGTIVDCDAAVLVLRVENGNCTVHGFGNADPALGYWMLGRAMRELGG</sequence>
<accession>A0A7T7AIF5</accession>
<organism evidence="1 2">
    <name type="scientific">Burkholderia anthina</name>
    <dbReference type="NCBI Taxonomy" id="179879"/>
    <lineage>
        <taxon>Bacteria</taxon>
        <taxon>Pseudomonadati</taxon>
        <taxon>Pseudomonadota</taxon>
        <taxon>Betaproteobacteria</taxon>
        <taxon>Burkholderiales</taxon>
        <taxon>Burkholderiaceae</taxon>
        <taxon>Burkholderia</taxon>
        <taxon>Burkholderia cepacia complex</taxon>
    </lineage>
</organism>
<dbReference type="AlphaFoldDB" id="A0A7T7AIF5"/>
<dbReference type="RefSeq" id="WP_199568675.1">
    <property type="nucleotide sequence ID" value="NZ_CP066769.1"/>
</dbReference>